<comment type="pathway">
    <text evidence="2 9">Lipid metabolism; fatty acid biosynthesis.</text>
</comment>
<dbReference type="STRING" id="1191523.MROS_2290"/>
<evidence type="ECO:0000256" key="9">
    <source>
        <dbReference type="RuleBase" id="RU364072"/>
    </source>
</evidence>
<evidence type="ECO:0000313" key="13">
    <source>
        <dbReference type="Proteomes" id="UP000009011"/>
    </source>
</evidence>
<dbReference type="PATRIC" id="fig|1191523.3.peg.2419"/>
<keyword evidence="13" id="KW-1185">Reference proteome</keyword>
<feature type="region of interest" description="Disordered" evidence="10">
    <location>
        <begin position="46"/>
        <end position="80"/>
    </location>
</feature>
<dbReference type="InterPro" id="IPR050709">
    <property type="entry name" value="Biotin_Carboxyl_Carrier/Decarb"/>
</dbReference>
<evidence type="ECO:0000259" key="11">
    <source>
        <dbReference type="PROSITE" id="PS50968"/>
    </source>
</evidence>
<dbReference type="AlphaFoldDB" id="I6Z8N5"/>
<comment type="function">
    <text evidence="1 9">This protein is a component of the acetyl coenzyme A carboxylase complex; first, biotin carboxylase catalyzes the carboxylation of the carrier protein and then the transcarboxylase transfers the carboxyl group to form malonyl-CoA.</text>
</comment>
<dbReference type="PROSITE" id="PS00188">
    <property type="entry name" value="BIOTIN"/>
    <property type="match status" value="1"/>
</dbReference>
<dbReference type="Proteomes" id="UP000009011">
    <property type="component" value="Chromosome"/>
</dbReference>
<gene>
    <name evidence="12" type="ordered locus">MROS_2290</name>
</gene>
<dbReference type="InterPro" id="IPR001249">
    <property type="entry name" value="AcCoA_biotinCC"/>
</dbReference>
<evidence type="ECO:0000256" key="5">
    <source>
        <dbReference type="ARBA" id="ARBA00022832"/>
    </source>
</evidence>
<evidence type="ECO:0000256" key="3">
    <source>
        <dbReference type="ARBA" id="ARBA00017562"/>
    </source>
</evidence>
<keyword evidence="7 9" id="KW-0275">Fatty acid biosynthesis</keyword>
<evidence type="ECO:0000256" key="7">
    <source>
        <dbReference type="ARBA" id="ARBA00023160"/>
    </source>
</evidence>
<accession>I6Z8N5</accession>
<evidence type="ECO:0000256" key="10">
    <source>
        <dbReference type="SAM" id="MobiDB-lite"/>
    </source>
</evidence>
<evidence type="ECO:0000256" key="6">
    <source>
        <dbReference type="ARBA" id="ARBA00023098"/>
    </source>
</evidence>
<dbReference type="InterPro" id="IPR001882">
    <property type="entry name" value="Biotin_BS"/>
</dbReference>
<keyword evidence="8 9" id="KW-0092">Biotin</keyword>
<dbReference type="InterPro" id="IPR011053">
    <property type="entry name" value="Single_hybrid_motif"/>
</dbReference>
<dbReference type="RefSeq" id="WP_014856952.1">
    <property type="nucleotide sequence ID" value="NC_018178.1"/>
</dbReference>
<keyword evidence="4 9" id="KW-0444">Lipid biosynthesis</keyword>
<dbReference type="NCBIfam" id="TIGR00531">
    <property type="entry name" value="BCCP"/>
    <property type="match status" value="1"/>
</dbReference>
<dbReference type="GO" id="GO:0006633">
    <property type="term" value="P:fatty acid biosynthetic process"/>
    <property type="evidence" value="ECO:0007669"/>
    <property type="project" value="UniProtKB-UniPathway"/>
</dbReference>
<dbReference type="GO" id="GO:0003989">
    <property type="term" value="F:acetyl-CoA carboxylase activity"/>
    <property type="evidence" value="ECO:0007669"/>
    <property type="project" value="InterPro"/>
</dbReference>
<reference evidence="12 13" key="1">
    <citation type="journal article" date="2013" name="PLoS ONE">
        <title>Genomic analysis of Melioribacter roseus, facultatively anaerobic organotrophic bacterium representing a novel deep lineage within Bacteriodetes/Chlorobi group.</title>
        <authorList>
            <person name="Kadnikov V.V."/>
            <person name="Mardanov A.V."/>
            <person name="Podosokorskaya O.A."/>
            <person name="Gavrilov S.N."/>
            <person name="Kublanov I.V."/>
            <person name="Beletsky A.V."/>
            <person name="Bonch-Osmolovskaya E.A."/>
            <person name="Ravin N.V."/>
        </authorList>
    </citation>
    <scope>NUCLEOTIDE SEQUENCE [LARGE SCALE GENOMIC DNA]</scope>
    <source>
        <strain evidence="13">JCM 17771 / P3M-2</strain>
    </source>
</reference>
<dbReference type="UniPathway" id="UPA00094"/>
<dbReference type="GO" id="GO:0009317">
    <property type="term" value="C:acetyl-CoA carboxylase complex"/>
    <property type="evidence" value="ECO:0007669"/>
    <property type="project" value="InterPro"/>
</dbReference>
<dbReference type="PANTHER" id="PTHR45266">
    <property type="entry name" value="OXALOACETATE DECARBOXYLASE ALPHA CHAIN"/>
    <property type="match status" value="1"/>
</dbReference>
<evidence type="ECO:0000313" key="12">
    <source>
        <dbReference type="EMBL" id="AFN75520.1"/>
    </source>
</evidence>
<dbReference type="PANTHER" id="PTHR45266:SF3">
    <property type="entry name" value="OXALOACETATE DECARBOXYLASE ALPHA CHAIN"/>
    <property type="match status" value="1"/>
</dbReference>
<dbReference type="CDD" id="cd06850">
    <property type="entry name" value="biotinyl_domain"/>
    <property type="match status" value="1"/>
</dbReference>
<keyword evidence="6 9" id="KW-0443">Lipid metabolism</keyword>
<dbReference type="HOGENOM" id="CLU_016733_3_0_10"/>
<evidence type="ECO:0000256" key="2">
    <source>
        <dbReference type="ARBA" id="ARBA00005194"/>
    </source>
</evidence>
<dbReference type="eggNOG" id="COG0511">
    <property type="taxonomic scope" value="Bacteria"/>
</dbReference>
<sequence length="157" mass="17189">MDINLVKKLIKIVEQSDISKISIQEGDVKIKISKNSDSQAQVAFTQSAPAPVPAQTPTEPAIEKQTEKQTEKETPKSNLHEIRSPIVGTFYRAPAPDADPYVKVGDEVSPGTVLCIVEAMKLMNEIESDVSGKIVKILVENATPVEYNQPLFLIETS</sequence>
<dbReference type="EMBL" id="CP003557">
    <property type="protein sequence ID" value="AFN75520.1"/>
    <property type="molecule type" value="Genomic_DNA"/>
</dbReference>
<keyword evidence="5 9" id="KW-0276">Fatty acid metabolism</keyword>
<dbReference type="Pfam" id="PF00364">
    <property type="entry name" value="Biotin_lipoyl"/>
    <property type="match status" value="1"/>
</dbReference>
<dbReference type="PROSITE" id="PS50968">
    <property type="entry name" value="BIOTINYL_LIPOYL"/>
    <property type="match status" value="1"/>
</dbReference>
<name>I6Z8N5_MELRP</name>
<feature type="compositionally biased region" description="Basic and acidic residues" evidence="10">
    <location>
        <begin position="61"/>
        <end position="80"/>
    </location>
</feature>
<evidence type="ECO:0000256" key="1">
    <source>
        <dbReference type="ARBA" id="ARBA00003761"/>
    </source>
</evidence>
<feature type="domain" description="Lipoyl-binding" evidence="11">
    <location>
        <begin position="79"/>
        <end position="155"/>
    </location>
</feature>
<dbReference type="InterPro" id="IPR000089">
    <property type="entry name" value="Biotin_lipoyl"/>
</dbReference>
<dbReference type="KEGG" id="mro:MROS_2290"/>
<organism evidence="12 13">
    <name type="scientific">Melioribacter roseus (strain DSM 23840 / JCM 17771 / VKM B-2668 / P3M-2)</name>
    <dbReference type="NCBI Taxonomy" id="1191523"/>
    <lineage>
        <taxon>Bacteria</taxon>
        <taxon>Pseudomonadati</taxon>
        <taxon>Ignavibacteriota</taxon>
        <taxon>Ignavibacteria</taxon>
        <taxon>Ignavibacteriales</taxon>
        <taxon>Melioribacteraceae</taxon>
        <taxon>Melioribacter</taxon>
    </lineage>
</organism>
<dbReference type="NCBIfam" id="NF005457">
    <property type="entry name" value="PRK07051.1"/>
    <property type="match status" value="1"/>
</dbReference>
<dbReference type="Gene3D" id="2.40.50.100">
    <property type="match status" value="1"/>
</dbReference>
<dbReference type="OrthoDB" id="9811735at2"/>
<dbReference type="PRINTS" id="PR01071">
    <property type="entry name" value="ACOABIOTINCC"/>
</dbReference>
<evidence type="ECO:0000256" key="4">
    <source>
        <dbReference type="ARBA" id="ARBA00022516"/>
    </source>
</evidence>
<protein>
    <recommendedName>
        <fullName evidence="3 9">Biotin carboxyl carrier protein of acetyl-CoA carboxylase</fullName>
    </recommendedName>
</protein>
<dbReference type="SUPFAM" id="SSF51230">
    <property type="entry name" value="Single hybrid motif"/>
    <property type="match status" value="1"/>
</dbReference>
<proteinExistence type="predicted"/>
<evidence type="ECO:0000256" key="8">
    <source>
        <dbReference type="ARBA" id="ARBA00023267"/>
    </source>
</evidence>